<dbReference type="AlphaFoldDB" id="A0A075P3K3"/>
<proteinExistence type="predicted"/>
<gene>
    <name evidence="1" type="ORF">EP13_17895</name>
</gene>
<evidence type="ECO:0000313" key="1">
    <source>
        <dbReference type="EMBL" id="AIG00402.1"/>
    </source>
</evidence>
<evidence type="ECO:0008006" key="3">
    <source>
        <dbReference type="Google" id="ProtNLM"/>
    </source>
</evidence>
<accession>A0A075P3K3</accession>
<evidence type="ECO:0000313" key="2">
    <source>
        <dbReference type="Proteomes" id="UP000056090"/>
    </source>
</evidence>
<reference evidence="1 2" key="1">
    <citation type="submission" date="2014-06" db="EMBL/GenBank/DDBJ databases">
        <title>Genomes of Alteromonas australica, a world apart.</title>
        <authorList>
            <person name="Gonzaga A."/>
            <person name="Lopez-Perez M."/>
            <person name="Rodriguez-Valera F."/>
        </authorList>
    </citation>
    <scope>NUCLEOTIDE SEQUENCE [LARGE SCALE GENOMIC DNA]</scope>
    <source>
        <strain evidence="1 2">H 17</strain>
    </source>
</reference>
<name>A0A075P3K3_9ALTE</name>
<dbReference type="EMBL" id="CP008849">
    <property type="protein sequence ID" value="AIG00402.1"/>
    <property type="molecule type" value="Genomic_DNA"/>
</dbReference>
<sequence>MSRLDVFQSMWAMEYRRPDGFELSLEEKITKIAQAGFVGVSFDIGYHSFETIEAAMPLLQAHHLDLVYNAFIKSTEQYEEVIAFVASQPIKPRFIALIGQIEPWDVNDVAAQTKQWMAISEREGIPTYAEIHRNCMTNDLLFTLQLMEKVPDLLMVADLSHTLVNQEYYLPLHELANQRISEFLTRAEAFHGRVATREQVQVPILFEQHKPWFELFKQWWLEGFQNWLVRHGKDSDDACVFLCELGPPVYAMTDSKGEELSDRWEEALLLRETAQTLWQQAMAGGE</sequence>
<keyword evidence="2" id="KW-1185">Reference proteome</keyword>
<dbReference type="eggNOG" id="COG1082">
    <property type="taxonomic scope" value="Bacteria"/>
</dbReference>
<dbReference type="Gene3D" id="3.20.20.150">
    <property type="entry name" value="Divalent-metal-dependent TIM barrel enzymes"/>
    <property type="match status" value="1"/>
</dbReference>
<dbReference type="Proteomes" id="UP000056090">
    <property type="component" value="Chromosome"/>
</dbReference>
<dbReference type="SUPFAM" id="SSF51658">
    <property type="entry name" value="Xylose isomerase-like"/>
    <property type="match status" value="1"/>
</dbReference>
<organism evidence="1 2">
    <name type="scientific">Alteromonas australica</name>
    <dbReference type="NCBI Taxonomy" id="589873"/>
    <lineage>
        <taxon>Bacteria</taxon>
        <taxon>Pseudomonadati</taxon>
        <taxon>Pseudomonadota</taxon>
        <taxon>Gammaproteobacteria</taxon>
        <taxon>Alteromonadales</taxon>
        <taxon>Alteromonadaceae</taxon>
        <taxon>Alteromonas/Salinimonas group</taxon>
        <taxon>Alteromonas</taxon>
    </lineage>
</organism>
<protein>
    <recommendedName>
        <fullName evidence="3">Xylose isomerase</fullName>
    </recommendedName>
</protein>
<dbReference type="InterPro" id="IPR036237">
    <property type="entry name" value="Xyl_isomerase-like_sf"/>
</dbReference>
<dbReference type="RefSeq" id="WP_044058399.1">
    <property type="nucleotide sequence ID" value="NZ_CBCSKJ010000004.1"/>
</dbReference>
<dbReference type="KEGG" id="aal:EP13_17895"/>
<dbReference type="GeneID" id="78256751"/>